<dbReference type="InterPro" id="IPR036291">
    <property type="entry name" value="NAD(P)-bd_dom_sf"/>
</dbReference>
<evidence type="ECO:0000313" key="5">
    <source>
        <dbReference type="Proteomes" id="UP000190675"/>
    </source>
</evidence>
<dbReference type="PRINTS" id="PR00081">
    <property type="entry name" value="GDHRDH"/>
</dbReference>
<gene>
    <name evidence="4" type="ORF">SAMN05444169_1149</name>
</gene>
<dbReference type="EMBL" id="LT670818">
    <property type="protein sequence ID" value="SHG21044.1"/>
    <property type="molecule type" value="Genomic_DNA"/>
</dbReference>
<organism evidence="4 5">
    <name type="scientific">Bradyrhizobium erythrophlei</name>
    <dbReference type="NCBI Taxonomy" id="1437360"/>
    <lineage>
        <taxon>Bacteria</taxon>
        <taxon>Pseudomonadati</taxon>
        <taxon>Pseudomonadota</taxon>
        <taxon>Alphaproteobacteria</taxon>
        <taxon>Hyphomicrobiales</taxon>
        <taxon>Nitrobacteraceae</taxon>
        <taxon>Bradyrhizobium</taxon>
    </lineage>
</organism>
<dbReference type="SUPFAM" id="SSF51735">
    <property type="entry name" value="NAD(P)-binding Rossmann-fold domains"/>
    <property type="match status" value="1"/>
</dbReference>
<comment type="similarity">
    <text evidence="1 3">Belongs to the short-chain dehydrogenases/reductases (SDR) family.</text>
</comment>
<dbReference type="AlphaFoldDB" id="A0A1M5HYH6"/>
<evidence type="ECO:0000256" key="1">
    <source>
        <dbReference type="ARBA" id="ARBA00006484"/>
    </source>
</evidence>
<dbReference type="OrthoDB" id="9795647at2"/>
<protein>
    <submittedName>
        <fullName evidence="4">NAD(P)-dependent dehydrogenase, short-chain alcohol dehydrogenase family</fullName>
    </submittedName>
</protein>
<dbReference type="PANTHER" id="PTHR43658:SF8">
    <property type="entry name" value="17-BETA-HYDROXYSTEROID DEHYDROGENASE 14-RELATED"/>
    <property type="match status" value="1"/>
</dbReference>
<dbReference type="PANTHER" id="PTHR43658">
    <property type="entry name" value="SHORT-CHAIN DEHYDROGENASE/REDUCTASE"/>
    <property type="match status" value="1"/>
</dbReference>
<reference evidence="4 5" key="1">
    <citation type="submission" date="2016-11" db="EMBL/GenBank/DDBJ databases">
        <authorList>
            <person name="Jaros S."/>
            <person name="Januszkiewicz K."/>
            <person name="Wedrychowicz H."/>
        </authorList>
    </citation>
    <scope>NUCLEOTIDE SEQUENCE [LARGE SCALE GENOMIC DNA]</scope>
    <source>
        <strain evidence="4 5">GAS242</strain>
    </source>
</reference>
<accession>A0A1M5HYH6</accession>
<dbReference type="RefSeq" id="WP_079565118.1">
    <property type="nucleotide sequence ID" value="NZ_LT670818.1"/>
</dbReference>
<sequence>MQLKDQAAIVTGGASGLGAATARRLAAQGAKVAVFDLNAKLAESVAAEIKGVAVACDVSDAASAEAAIAAASKAHGPARVLVNCAGIGVAKRVVGRDGPMPLADFDKVIKVNLIGSFNMLRLAATDMSKLEPLSTGERGVIISTASVAAYDGQIGQSAYSASKGGIVAMTLPIARELAQFGIRVMTIAPGLFLTPLLGGLPQEAQDSLAAAIPFPHRLGQADEFASLAMHMIDNPYLNGEVVRLDAALRMAPK</sequence>
<dbReference type="Proteomes" id="UP000190675">
    <property type="component" value="Chromosome I"/>
</dbReference>
<dbReference type="InterPro" id="IPR020904">
    <property type="entry name" value="Sc_DH/Rdtase_CS"/>
</dbReference>
<keyword evidence="2" id="KW-0560">Oxidoreductase</keyword>
<dbReference type="FunFam" id="3.40.50.720:FF:000215">
    <property type="entry name" value="3-hydroxyacyl-CoA dehydrogenase type-2"/>
    <property type="match status" value="1"/>
</dbReference>
<dbReference type="InterPro" id="IPR002347">
    <property type="entry name" value="SDR_fam"/>
</dbReference>
<name>A0A1M5HYH6_9BRAD</name>
<dbReference type="Pfam" id="PF00106">
    <property type="entry name" value="adh_short"/>
    <property type="match status" value="1"/>
</dbReference>
<dbReference type="Gene3D" id="3.40.50.720">
    <property type="entry name" value="NAD(P)-binding Rossmann-like Domain"/>
    <property type="match status" value="1"/>
</dbReference>
<dbReference type="PROSITE" id="PS00061">
    <property type="entry name" value="ADH_SHORT"/>
    <property type="match status" value="1"/>
</dbReference>
<evidence type="ECO:0000313" key="4">
    <source>
        <dbReference type="EMBL" id="SHG21044.1"/>
    </source>
</evidence>
<evidence type="ECO:0000256" key="3">
    <source>
        <dbReference type="RuleBase" id="RU000363"/>
    </source>
</evidence>
<proteinExistence type="inferred from homology"/>
<evidence type="ECO:0000256" key="2">
    <source>
        <dbReference type="ARBA" id="ARBA00023002"/>
    </source>
</evidence>
<dbReference type="PRINTS" id="PR00080">
    <property type="entry name" value="SDRFAMILY"/>
</dbReference>
<dbReference type="GO" id="GO:0016491">
    <property type="term" value="F:oxidoreductase activity"/>
    <property type="evidence" value="ECO:0007669"/>
    <property type="project" value="UniProtKB-KW"/>
</dbReference>